<sequence length="113" mass="12061">MDEFAKEPAAIETKASTPTIVNLVYRVEAALRQGIACSLALKLSNSLVCNPVLCVESPLYDEIITLCLDIGELDAAVAIVADLETSGITVPDETLDRVISARQRPDNTVDDAS</sequence>
<protein>
    <submittedName>
        <fullName evidence="1">Plastid transcriptionally active 3</fullName>
    </submittedName>
</protein>
<dbReference type="Proteomes" id="UP000585474">
    <property type="component" value="Unassembled WGS sequence"/>
</dbReference>
<name>A0A7J0GUC9_9ERIC</name>
<evidence type="ECO:0000313" key="2">
    <source>
        <dbReference type="Proteomes" id="UP000585474"/>
    </source>
</evidence>
<accession>A0A7J0GUC9</accession>
<gene>
    <name evidence="1" type="ORF">Acr_24g0005830</name>
</gene>
<dbReference type="AlphaFoldDB" id="A0A7J0GUC9"/>
<dbReference type="EMBL" id="BJWL01000024">
    <property type="protein sequence ID" value="GFZ14393.1"/>
    <property type="molecule type" value="Genomic_DNA"/>
</dbReference>
<evidence type="ECO:0000313" key="1">
    <source>
        <dbReference type="EMBL" id="GFZ14393.1"/>
    </source>
</evidence>
<reference evidence="1 2" key="1">
    <citation type="submission" date="2019-07" db="EMBL/GenBank/DDBJ databases">
        <title>De Novo Assembly of kiwifruit Actinidia rufa.</title>
        <authorList>
            <person name="Sugita-Konishi S."/>
            <person name="Sato K."/>
            <person name="Mori E."/>
            <person name="Abe Y."/>
            <person name="Kisaki G."/>
            <person name="Hamano K."/>
            <person name="Suezawa K."/>
            <person name="Otani M."/>
            <person name="Fukuda T."/>
            <person name="Manabe T."/>
            <person name="Gomi K."/>
            <person name="Tabuchi M."/>
            <person name="Akimitsu K."/>
            <person name="Kataoka I."/>
        </authorList>
    </citation>
    <scope>NUCLEOTIDE SEQUENCE [LARGE SCALE GENOMIC DNA]</scope>
    <source>
        <strain evidence="2">cv. Fuchu</strain>
    </source>
</reference>
<keyword evidence="2" id="KW-1185">Reference proteome</keyword>
<comment type="caution">
    <text evidence="1">The sequence shown here is derived from an EMBL/GenBank/DDBJ whole genome shotgun (WGS) entry which is preliminary data.</text>
</comment>
<dbReference type="OrthoDB" id="2019812at2759"/>
<organism evidence="1 2">
    <name type="scientific">Actinidia rufa</name>
    <dbReference type="NCBI Taxonomy" id="165716"/>
    <lineage>
        <taxon>Eukaryota</taxon>
        <taxon>Viridiplantae</taxon>
        <taxon>Streptophyta</taxon>
        <taxon>Embryophyta</taxon>
        <taxon>Tracheophyta</taxon>
        <taxon>Spermatophyta</taxon>
        <taxon>Magnoliopsida</taxon>
        <taxon>eudicotyledons</taxon>
        <taxon>Gunneridae</taxon>
        <taxon>Pentapetalae</taxon>
        <taxon>asterids</taxon>
        <taxon>Ericales</taxon>
        <taxon>Actinidiaceae</taxon>
        <taxon>Actinidia</taxon>
    </lineage>
</organism>
<proteinExistence type="predicted"/>